<dbReference type="PANTHER" id="PTHR43792:SF1">
    <property type="entry name" value="N-ACETYLTRANSFERASE DOMAIN-CONTAINING PROTEIN"/>
    <property type="match status" value="1"/>
</dbReference>
<accession>A0ABY5GL52</accession>
<dbReference type="SUPFAM" id="SSF55729">
    <property type="entry name" value="Acyl-CoA N-acyltransferases (Nat)"/>
    <property type="match status" value="1"/>
</dbReference>
<feature type="domain" description="N-acetyltransferase" evidence="1">
    <location>
        <begin position="10"/>
        <end position="180"/>
    </location>
</feature>
<dbReference type="Gene3D" id="3.40.630.30">
    <property type="match status" value="1"/>
</dbReference>
<dbReference type="InterPro" id="IPR016181">
    <property type="entry name" value="Acyl_CoA_acyltransferase"/>
</dbReference>
<evidence type="ECO:0000259" key="1">
    <source>
        <dbReference type="PROSITE" id="PS51186"/>
    </source>
</evidence>
<sequence length="186" mass="21560">MENSLESERIRLRQWRDSDLDEYARLCADSHVMRYFPAPLSREESDHQADIIRTLITDRGWGFWAAELKETGEFMGFVGLHRQDEDSGIPEAPFVEIGWRLAAEFWGKGYAPEAAQAALKYAFETLDAPAVYAFTTLTNEPSQRVMRKIGMENVNQDFDHPKLPSDHPLVRHCLYKITNTQWREQP</sequence>
<evidence type="ECO:0000313" key="3">
    <source>
        <dbReference type="Proteomes" id="UP001057998"/>
    </source>
</evidence>
<dbReference type="PROSITE" id="PS51186">
    <property type="entry name" value="GNAT"/>
    <property type="match status" value="1"/>
</dbReference>
<dbReference type="InterPro" id="IPR000182">
    <property type="entry name" value="GNAT_dom"/>
</dbReference>
<reference evidence="2" key="1">
    <citation type="submission" date="2022-07" db="EMBL/GenBank/DDBJ databases">
        <title>Genome sequencing of Photobacterium atrarenae GJH2-4.</title>
        <authorList>
            <person name="Park S.-J."/>
        </authorList>
    </citation>
    <scope>NUCLEOTIDE SEQUENCE</scope>
    <source>
        <strain evidence="2">GJH2-4</strain>
    </source>
</reference>
<dbReference type="EMBL" id="CP101508">
    <property type="protein sequence ID" value="UTV29277.1"/>
    <property type="molecule type" value="Genomic_DNA"/>
</dbReference>
<dbReference type="Pfam" id="PF13302">
    <property type="entry name" value="Acetyltransf_3"/>
    <property type="match status" value="1"/>
</dbReference>
<proteinExistence type="predicted"/>
<name>A0ABY5GL52_9GAMM</name>
<organism evidence="2 3">
    <name type="scientific">Photobacterium atrarenae</name>
    <dbReference type="NCBI Taxonomy" id="865757"/>
    <lineage>
        <taxon>Bacteria</taxon>
        <taxon>Pseudomonadati</taxon>
        <taxon>Pseudomonadota</taxon>
        <taxon>Gammaproteobacteria</taxon>
        <taxon>Vibrionales</taxon>
        <taxon>Vibrionaceae</taxon>
        <taxon>Photobacterium</taxon>
    </lineage>
</organism>
<protein>
    <submittedName>
        <fullName evidence="2">GNAT family N-acetyltransferase</fullName>
    </submittedName>
</protein>
<evidence type="ECO:0000313" key="2">
    <source>
        <dbReference type="EMBL" id="UTV29277.1"/>
    </source>
</evidence>
<dbReference type="InterPro" id="IPR051531">
    <property type="entry name" value="N-acetyltransferase"/>
</dbReference>
<dbReference type="PANTHER" id="PTHR43792">
    <property type="entry name" value="GNAT FAMILY, PUTATIVE (AFU_ORTHOLOGUE AFUA_3G00765)-RELATED-RELATED"/>
    <property type="match status" value="1"/>
</dbReference>
<dbReference type="Proteomes" id="UP001057998">
    <property type="component" value="Chromosome 1"/>
</dbReference>
<keyword evidence="3" id="KW-1185">Reference proteome</keyword>
<dbReference type="RefSeq" id="WP_255390603.1">
    <property type="nucleotide sequence ID" value="NZ_CP101508.1"/>
</dbReference>
<gene>
    <name evidence="2" type="ORF">NNL38_08625</name>
</gene>